<dbReference type="GO" id="GO:0005737">
    <property type="term" value="C:cytoplasm"/>
    <property type="evidence" value="ECO:0007669"/>
    <property type="project" value="TreeGrafter"/>
</dbReference>
<keyword evidence="3" id="KW-1185">Reference proteome</keyword>
<dbReference type="AlphaFoldDB" id="A0A0K0CUN5"/>
<dbReference type="STRING" id="6313.A0A0K0CUN5"/>
<dbReference type="PANTHER" id="PTHR12187">
    <property type="entry name" value="AGAP000124-PA"/>
    <property type="match status" value="1"/>
</dbReference>
<proteinExistence type="predicted"/>
<keyword evidence="1" id="KW-0378">Hydrolase</keyword>
<evidence type="ECO:0000256" key="1">
    <source>
        <dbReference type="ARBA" id="ARBA00022801"/>
    </source>
</evidence>
<dbReference type="Proteomes" id="UP000035642">
    <property type="component" value="Unassembled WGS sequence"/>
</dbReference>
<accession>A0A0K0CUN5</accession>
<protein>
    <submittedName>
        <fullName evidence="4">PX domain-containing protein</fullName>
    </submittedName>
</protein>
<reference evidence="4" key="2">
    <citation type="submission" date="2016-04" db="UniProtKB">
        <authorList>
            <consortium name="WormBaseParasite"/>
        </authorList>
    </citation>
    <scope>IDENTIFICATION</scope>
</reference>
<evidence type="ECO:0000256" key="2">
    <source>
        <dbReference type="ARBA" id="ARBA00023098"/>
    </source>
</evidence>
<organism evidence="3 4">
    <name type="scientific">Angiostrongylus cantonensis</name>
    <name type="common">Rat lungworm</name>
    <dbReference type="NCBI Taxonomy" id="6313"/>
    <lineage>
        <taxon>Eukaryota</taxon>
        <taxon>Metazoa</taxon>
        <taxon>Ecdysozoa</taxon>
        <taxon>Nematoda</taxon>
        <taxon>Chromadorea</taxon>
        <taxon>Rhabditida</taxon>
        <taxon>Rhabditina</taxon>
        <taxon>Rhabditomorpha</taxon>
        <taxon>Strongyloidea</taxon>
        <taxon>Metastrongylidae</taxon>
        <taxon>Angiostrongylus</taxon>
    </lineage>
</organism>
<sequence>MVKIATCSHQMARAELDDMAYRFYTMGSRQDFDVKNSSFHEFYLANPHKISHNFAICQQNNLPSRRVSFEEMMSESKLSIVLPLELIKLYKKWITEFFYLLETKRSRWPGSVIPILNDVLREVRENSETLEQCREFLENYSVSFYRATNSACRLRNIELRLLPYPQTSTFTKIKLDLQSGGLTRLSALLGIDRSYQDFPFWSKRKILMDLKRYLGQLSHRLQEVECFHFFLFSFSFKKFDAQCHSKAYEQLNEITDNMAELDTYADLLVDEEKRRFSTGENIDRQIRDSLQNQKDTIDAMFVSLTTKLAIMDKINDEQNELYEKSVHDAICLCLDMLLVLADSVLEAQLLGLVMEAHKNSMLHLYFHIQIRSDFVLSQTITIAATAILNTVYRYAGDLLLTVASFLSVYGDEKGMAEDAWEAWRQLESRVAFTLIRAPSAVCRTCIPLVSGERATICVSIPVPHDVYDSLPCELKDRTSFLVHVAYFNIGVNHEATLGQSFGGTALETAINQEGAERVLSYSNRFSVDQNAREAVMELVNVVASEPSRKNLAIFEWAMTACELLRGQAVICCKSGKDRTGMAVTIEQGRVFRETCGLNALQEVIASLRRDGARRENCRKNVGKAVYSFSPFQMHFLPKTFRPPNGTYSQGVSS</sequence>
<dbReference type="WBParaSite" id="ACAC_0000094901-mRNA-1">
    <property type="protein sequence ID" value="ACAC_0000094901-mRNA-1"/>
    <property type="gene ID" value="ACAC_0000094901"/>
</dbReference>
<evidence type="ECO:0000313" key="4">
    <source>
        <dbReference type="WBParaSite" id="ACAC_0000094901-mRNA-1"/>
    </source>
</evidence>
<name>A0A0K0CUN5_ANGCA</name>
<keyword evidence="2" id="KW-0443">Lipid metabolism</keyword>
<dbReference type="InterPro" id="IPR039034">
    <property type="entry name" value="INPP4"/>
</dbReference>
<evidence type="ECO:0000313" key="3">
    <source>
        <dbReference type="Proteomes" id="UP000035642"/>
    </source>
</evidence>
<reference evidence="3" key="1">
    <citation type="submission" date="2012-09" db="EMBL/GenBank/DDBJ databases">
        <authorList>
            <person name="Martin A.A."/>
        </authorList>
    </citation>
    <scope>NUCLEOTIDE SEQUENCE</scope>
</reference>
<dbReference type="PANTHER" id="PTHR12187:SF11">
    <property type="entry name" value="PHOSPHATIDYLINOSITOL-3,4-BISPHOSPHATE 4-PHOSPHATASE"/>
    <property type="match status" value="1"/>
</dbReference>
<dbReference type="GO" id="GO:0016316">
    <property type="term" value="F:phosphatidylinositol-3,4-bisphosphate 4-phosphatase activity"/>
    <property type="evidence" value="ECO:0007669"/>
    <property type="project" value="InterPro"/>
</dbReference>